<dbReference type="Proteomes" id="UP001210925">
    <property type="component" value="Unassembled WGS sequence"/>
</dbReference>
<name>A0AAD5UI77_9FUNG</name>
<accession>A0AAD5UI77</accession>
<evidence type="ECO:0000256" key="3">
    <source>
        <dbReference type="ARBA" id="ARBA00022917"/>
    </source>
</evidence>
<evidence type="ECO:0000256" key="1">
    <source>
        <dbReference type="ARBA" id="ARBA00005775"/>
    </source>
</evidence>
<dbReference type="SUPFAM" id="SSF48371">
    <property type="entry name" value="ARM repeat"/>
    <property type="match status" value="2"/>
</dbReference>
<feature type="region of interest" description="Disordered" evidence="4">
    <location>
        <begin position="522"/>
        <end position="579"/>
    </location>
</feature>
<evidence type="ECO:0000313" key="7">
    <source>
        <dbReference type="Proteomes" id="UP001210925"/>
    </source>
</evidence>
<gene>
    <name evidence="6" type="ORF">HK103_003215</name>
</gene>
<dbReference type="GO" id="GO:0003743">
    <property type="term" value="F:translation initiation factor activity"/>
    <property type="evidence" value="ECO:0007669"/>
    <property type="project" value="UniProtKB-KW"/>
</dbReference>
<comment type="caution">
    <text evidence="6">The sequence shown here is derived from an EMBL/GenBank/DDBJ whole genome shotgun (WGS) entry which is preliminary data.</text>
</comment>
<feature type="compositionally biased region" description="Acidic residues" evidence="4">
    <location>
        <begin position="389"/>
        <end position="406"/>
    </location>
</feature>
<proteinExistence type="inferred from homology"/>
<feature type="region of interest" description="Disordered" evidence="4">
    <location>
        <begin position="277"/>
        <end position="306"/>
    </location>
</feature>
<protein>
    <recommendedName>
        <fullName evidence="5">MI domain-containing protein</fullName>
    </recommendedName>
</protein>
<dbReference type="Pfam" id="PF02854">
    <property type="entry name" value="MIF4G"/>
    <property type="match status" value="1"/>
</dbReference>
<evidence type="ECO:0000259" key="5">
    <source>
        <dbReference type="PROSITE" id="PS51366"/>
    </source>
</evidence>
<organism evidence="6 7">
    <name type="scientific">Boothiomyces macroporosus</name>
    <dbReference type="NCBI Taxonomy" id="261099"/>
    <lineage>
        <taxon>Eukaryota</taxon>
        <taxon>Fungi</taxon>
        <taxon>Fungi incertae sedis</taxon>
        <taxon>Chytridiomycota</taxon>
        <taxon>Chytridiomycota incertae sedis</taxon>
        <taxon>Chytridiomycetes</taxon>
        <taxon>Rhizophydiales</taxon>
        <taxon>Terramycetaceae</taxon>
        <taxon>Boothiomyces</taxon>
    </lineage>
</organism>
<dbReference type="Gene3D" id="1.25.40.180">
    <property type="match status" value="2"/>
</dbReference>
<feature type="compositionally biased region" description="Basic and acidic residues" evidence="4">
    <location>
        <begin position="337"/>
        <end position="372"/>
    </location>
</feature>
<comment type="similarity">
    <text evidence="1">Belongs to the eukaryotic initiation factor 4G family.</text>
</comment>
<feature type="region of interest" description="Disordered" evidence="4">
    <location>
        <begin position="327"/>
        <end position="441"/>
    </location>
</feature>
<sequence>MSSQPKKSYSAAAAKDTKDNSIKFGSTATQPVSVTVSKQSQPVKQSGPVTNGKPPVKKMIDSKSPAVTISPAVAPVKRFFDLNISAWGTGKPLFGSASPGNTDLNISRTASAPPAVNSAPAHSVQVEQSQPPAVAGKVPVPGINPSAAPAVKISKPPVPPPAVPIVPAVVPPMPANVIPQPGVGQPIPIPYARSSIRPNAPYQQPFYPQQPYYPGQQQFYGQFPAGYVPPDYYPAYNPNIPATPPQASKIVVVPPKKSAIKIVNPLTKSEIILPPKPVTPSSAAKPVPVTPAEEPETPVKKPVVPVTPTPEVKRGIVLKDPTTGKVLNVKPVTPTPKVEEPKPAVEEPKPAVEEPKAAVEEPKAAVEEPKEEIQEEIPEKDEPAVQEENVMEENIMEEKAEPEEELNKDTLSPSSPIVNDRIAQSPEPVEKDESKPELEEGEIVEVKPERIFANPDAILIVDSSNIQYPEGIANPNIQPGQTLKYDITWMMAMGKLPGIVPPVGTPEQKDIYMYEKLPSANKGGSVYMSRQNSGFESSRGKGDRKRGGQKGVSMSRQQSSQHRGLPGKRGRRDTEKPVIAPLEKGENAWDIKKVRQLLDEDGVTLNKLRGLLNKISKENYDKILGKMMDHKISNEILLEEFMKVIYDKAVLEPVFSALYAKLCYDIIFKFPEIEPWMSPNGQVANNIFRKQLLQRCQSEFESETKWIDDDTIDAEERSKLKRRSIGNIRFVCQLFLNGLLSENIIHRCIVQLLQKEVPDEEDVESLQSVLLTCGKRLDKPERVQVIDGYFKRIETIAKPLEEGRSRKYFMLIEMLDLRKNNWVQGVVKDDKKKTDKKSADRKPTIVRGKKEDFKKEDSRSGKKISIEKRKGTDDGWTSVKEKPQYGQVSITEKPSLAPVRAAWGKKDVKPTEKSTNVFDALHSNDANQQSADEVLSPESVEAEPAKPALSDKETMEKAFKEYKESFEYSELIEDIAGITDEEVLDTLPGKIIQFLLDDNGKFVLKLVILVKRLYLAEGSPYDRSVFWNGFANFLGLFEDDRYDYPNCFKNFAQLLVPLYKEDPSYFTLEDLKTIIEPVTQYGGIKPTAPDFLAAILLELPAGAQIQFLWDNQIDIKDFFTGKHSNSAAIEKWVKFKKLDSVSLLNKIVGNTFEQLGYEVTFNESYRAFDKERDAEILAKDEFEAALAGSVISAVIEKTVFDGDFSNSPKERSKEVYSTLKTEIGNLEWLKQVISDSTNWLKAAETYLKTINLLVYLEDIYRIFLALEFALEPVQVQYIESGDCENAEELNGWLKYLKEDN</sequence>
<feature type="region of interest" description="Disordered" evidence="4">
    <location>
        <begin position="927"/>
        <end position="948"/>
    </location>
</feature>
<feature type="compositionally biased region" description="Polar residues" evidence="4">
    <location>
        <begin position="23"/>
        <end position="49"/>
    </location>
</feature>
<dbReference type="PANTHER" id="PTHR23253">
    <property type="entry name" value="EUKARYOTIC TRANSLATION INITIATION FACTOR 4 GAMMA"/>
    <property type="match status" value="1"/>
</dbReference>
<dbReference type="GO" id="GO:0003729">
    <property type="term" value="F:mRNA binding"/>
    <property type="evidence" value="ECO:0007669"/>
    <property type="project" value="TreeGrafter"/>
</dbReference>
<dbReference type="InterPro" id="IPR003890">
    <property type="entry name" value="MIF4G-like_typ-3"/>
</dbReference>
<dbReference type="InterPro" id="IPR003891">
    <property type="entry name" value="Initiation_fac_eIF4g_MI"/>
</dbReference>
<dbReference type="PANTHER" id="PTHR23253:SF9">
    <property type="entry name" value="EUKARYOTIC TRANSLATION INITIATION FACTOR 4 GAMMA 2"/>
    <property type="match status" value="1"/>
</dbReference>
<dbReference type="EMBL" id="JADGKB010000023">
    <property type="protein sequence ID" value="KAJ3258833.1"/>
    <property type="molecule type" value="Genomic_DNA"/>
</dbReference>
<keyword evidence="7" id="KW-1185">Reference proteome</keyword>
<reference evidence="6" key="1">
    <citation type="submission" date="2020-05" db="EMBL/GenBank/DDBJ databases">
        <title>Phylogenomic resolution of chytrid fungi.</title>
        <authorList>
            <person name="Stajich J.E."/>
            <person name="Amses K."/>
            <person name="Simmons R."/>
            <person name="Seto K."/>
            <person name="Myers J."/>
            <person name="Bonds A."/>
            <person name="Quandt C.A."/>
            <person name="Barry K."/>
            <person name="Liu P."/>
            <person name="Grigoriev I."/>
            <person name="Longcore J.E."/>
            <person name="James T.Y."/>
        </authorList>
    </citation>
    <scope>NUCLEOTIDE SEQUENCE</scope>
    <source>
        <strain evidence="6">PLAUS21</strain>
    </source>
</reference>
<dbReference type="SMART" id="SM00543">
    <property type="entry name" value="MIF4G"/>
    <property type="match status" value="1"/>
</dbReference>
<feature type="region of interest" description="Disordered" evidence="4">
    <location>
        <begin position="828"/>
        <end position="880"/>
    </location>
</feature>
<feature type="compositionally biased region" description="Low complexity" evidence="4">
    <location>
        <begin position="283"/>
        <end position="292"/>
    </location>
</feature>
<keyword evidence="2" id="KW-0396">Initiation factor</keyword>
<evidence type="ECO:0000256" key="4">
    <source>
        <dbReference type="SAM" id="MobiDB-lite"/>
    </source>
</evidence>
<evidence type="ECO:0000313" key="6">
    <source>
        <dbReference type="EMBL" id="KAJ3258833.1"/>
    </source>
</evidence>
<dbReference type="GO" id="GO:0016281">
    <property type="term" value="C:eukaryotic translation initiation factor 4F complex"/>
    <property type="evidence" value="ECO:0007669"/>
    <property type="project" value="TreeGrafter"/>
</dbReference>
<feature type="compositionally biased region" description="Polar residues" evidence="4">
    <location>
        <begin position="552"/>
        <end position="562"/>
    </location>
</feature>
<keyword evidence="3" id="KW-0648">Protein biosynthesis</keyword>
<feature type="region of interest" description="Disordered" evidence="4">
    <location>
        <begin position="1"/>
        <end position="62"/>
    </location>
</feature>
<dbReference type="PROSITE" id="PS51366">
    <property type="entry name" value="MI"/>
    <property type="match status" value="1"/>
</dbReference>
<feature type="domain" description="MI" evidence="5">
    <location>
        <begin position="950"/>
        <end position="1074"/>
    </location>
</feature>
<evidence type="ECO:0000256" key="2">
    <source>
        <dbReference type="ARBA" id="ARBA00022540"/>
    </source>
</evidence>
<feature type="compositionally biased region" description="Basic and acidic residues" evidence="4">
    <location>
        <begin position="428"/>
        <end position="441"/>
    </location>
</feature>
<dbReference type="InterPro" id="IPR016024">
    <property type="entry name" value="ARM-type_fold"/>
</dbReference>